<keyword evidence="1" id="KW-0560">Oxidoreductase</keyword>
<protein>
    <submittedName>
        <fullName evidence="1">Cholesterol oxidase</fullName>
        <ecNumber evidence="1">1.1.3.6</ecNumber>
    </submittedName>
</protein>
<dbReference type="Proteomes" id="UP000255224">
    <property type="component" value="Unassembled WGS sequence"/>
</dbReference>
<dbReference type="Gene3D" id="3.50.50.60">
    <property type="entry name" value="FAD/NAD(P)-binding domain"/>
    <property type="match status" value="1"/>
</dbReference>
<evidence type="ECO:0000313" key="2">
    <source>
        <dbReference type="Proteomes" id="UP000255224"/>
    </source>
</evidence>
<name>A0A376EDM5_CHRCU</name>
<accession>A0A376EDM5</accession>
<organism evidence="1 2">
    <name type="scientific">Chryseobacterium carnipullorum</name>
    <dbReference type="NCBI Taxonomy" id="1124835"/>
    <lineage>
        <taxon>Bacteria</taxon>
        <taxon>Pseudomonadati</taxon>
        <taxon>Bacteroidota</taxon>
        <taxon>Flavobacteriia</taxon>
        <taxon>Flavobacteriales</taxon>
        <taxon>Weeksellaceae</taxon>
        <taxon>Chryseobacterium group</taxon>
        <taxon>Chryseobacterium</taxon>
    </lineage>
</organism>
<dbReference type="InterPro" id="IPR036188">
    <property type="entry name" value="FAD/NAD-bd_sf"/>
</dbReference>
<proteinExistence type="predicted"/>
<dbReference type="EMBL" id="UFVQ01000003">
    <property type="protein sequence ID" value="STD07084.1"/>
    <property type="molecule type" value="Genomic_DNA"/>
</dbReference>
<reference evidence="1 2" key="1">
    <citation type="submission" date="2018-06" db="EMBL/GenBank/DDBJ databases">
        <authorList>
            <consortium name="Pathogen Informatics"/>
            <person name="Doyle S."/>
        </authorList>
    </citation>
    <scope>NUCLEOTIDE SEQUENCE [LARGE SCALE GENOMIC DNA]</scope>
    <source>
        <strain evidence="1 2">NCTC13533</strain>
    </source>
</reference>
<evidence type="ECO:0000313" key="1">
    <source>
        <dbReference type="EMBL" id="STD07084.1"/>
    </source>
</evidence>
<sequence>MEELFRLYVFVKPEKKVVMLEMGLNWEKSGIPFSSMLKPGKSAAWLKKKTIAPFMNIFSLTPFTGTLDRMDFEHINIWVDGV</sequence>
<dbReference type="AlphaFoldDB" id="A0A376EDM5"/>
<dbReference type="GO" id="GO:0016995">
    <property type="term" value="F:cholesterol oxidase activity"/>
    <property type="evidence" value="ECO:0007669"/>
    <property type="project" value="UniProtKB-EC"/>
</dbReference>
<gene>
    <name evidence="1" type="primary">choA_1</name>
    <name evidence="1" type="ORF">NCTC13533_04143</name>
</gene>
<dbReference type="EC" id="1.1.3.6" evidence="1"/>